<dbReference type="EMBL" id="JBBNAE010000008">
    <property type="protein sequence ID" value="KAK9103096.1"/>
    <property type="molecule type" value="Genomic_DNA"/>
</dbReference>
<feature type="region of interest" description="Disordered" evidence="1">
    <location>
        <begin position="57"/>
        <end position="121"/>
    </location>
</feature>
<evidence type="ECO:0000313" key="3">
    <source>
        <dbReference type="Proteomes" id="UP001417504"/>
    </source>
</evidence>
<comment type="caution">
    <text evidence="2">The sequence shown here is derived from an EMBL/GenBank/DDBJ whole genome shotgun (WGS) entry which is preliminary data.</text>
</comment>
<feature type="compositionally biased region" description="Basic and acidic residues" evidence="1">
    <location>
        <begin position="84"/>
        <end position="97"/>
    </location>
</feature>
<name>A0AAP0I074_9MAGN</name>
<keyword evidence="3" id="KW-1185">Reference proteome</keyword>
<dbReference type="AlphaFoldDB" id="A0AAP0I074"/>
<evidence type="ECO:0000313" key="2">
    <source>
        <dbReference type="EMBL" id="KAK9103096.1"/>
    </source>
</evidence>
<proteinExistence type="predicted"/>
<organism evidence="2 3">
    <name type="scientific">Stephania japonica</name>
    <dbReference type="NCBI Taxonomy" id="461633"/>
    <lineage>
        <taxon>Eukaryota</taxon>
        <taxon>Viridiplantae</taxon>
        <taxon>Streptophyta</taxon>
        <taxon>Embryophyta</taxon>
        <taxon>Tracheophyta</taxon>
        <taxon>Spermatophyta</taxon>
        <taxon>Magnoliopsida</taxon>
        <taxon>Ranunculales</taxon>
        <taxon>Menispermaceae</taxon>
        <taxon>Menispermoideae</taxon>
        <taxon>Cissampelideae</taxon>
        <taxon>Stephania</taxon>
    </lineage>
</organism>
<feature type="region of interest" description="Disordered" evidence="1">
    <location>
        <begin position="1"/>
        <end position="23"/>
    </location>
</feature>
<dbReference type="Proteomes" id="UP001417504">
    <property type="component" value="Unassembled WGS sequence"/>
</dbReference>
<evidence type="ECO:0000256" key="1">
    <source>
        <dbReference type="SAM" id="MobiDB-lite"/>
    </source>
</evidence>
<accession>A0AAP0I074</accession>
<gene>
    <name evidence="2" type="ORF">Sjap_020350</name>
</gene>
<feature type="region of interest" description="Disordered" evidence="1">
    <location>
        <begin position="133"/>
        <end position="167"/>
    </location>
</feature>
<protein>
    <submittedName>
        <fullName evidence="2">Uncharacterized protein</fullName>
    </submittedName>
</protein>
<sequence>MRKMTQGGWRSRDGTTGSGGDGMPVIVARDIKWGPTGEPYHLRVARKEVWFHHHSSPLPLPRQLAGGRQPSGQSLETLRRRPCRREMGEGNDVEGRTPHPTRSTGQHDQLGPGAGMAQPLHNFNGNAFVLFGELDDESPSTMRHRDPDKGSKRRETRGIYISGPKDK</sequence>
<reference evidence="2 3" key="1">
    <citation type="submission" date="2024-01" db="EMBL/GenBank/DDBJ databases">
        <title>Genome assemblies of Stephania.</title>
        <authorList>
            <person name="Yang L."/>
        </authorList>
    </citation>
    <scope>NUCLEOTIDE SEQUENCE [LARGE SCALE GENOMIC DNA]</scope>
    <source>
        <strain evidence="2">QJT</strain>
        <tissue evidence="2">Leaf</tissue>
    </source>
</reference>